<dbReference type="GO" id="GO:0005634">
    <property type="term" value="C:nucleus"/>
    <property type="evidence" value="ECO:0007669"/>
    <property type="project" value="TreeGrafter"/>
</dbReference>
<dbReference type="GO" id="GO:0006414">
    <property type="term" value="P:translational elongation"/>
    <property type="evidence" value="ECO:0007669"/>
    <property type="project" value="TreeGrafter"/>
</dbReference>
<feature type="domain" description="GST C-terminal" evidence="2">
    <location>
        <begin position="94"/>
        <end position="222"/>
    </location>
</feature>
<dbReference type="InterPro" id="IPR004045">
    <property type="entry name" value="Glutathione_S-Trfase_N"/>
</dbReference>
<dbReference type="PANTHER" id="PTHR43986">
    <property type="entry name" value="ELONGATION FACTOR 1-GAMMA"/>
    <property type="match status" value="1"/>
</dbReference>
<dbReference type="PANTHER" id="PTHR43986:SF1">
    <property type="entry name" value="ELONGATION FACTOR 1-GAMMA"/>
    <property type="match status" value="1"/>
</dbReference>
<dbReference type="PROSITE" id="PS50405">
    <property type="entry name" value="GST_CTER"/>
    <property type="match status" value="1"/>
</dbReference>
<dbReference type="InterPro" id="IPR050802">
    <property type="entry name" value="EF-GSTs"/>
</dbReference>
<dbReference type="EMBL" id="LN483157">
    <property type="protein sequence ID" value="CED83622.1"/>
    <property type="molecule type" value="Genomic_DNA"/>
</dbReference>
<dbReference type="SFLD" id="SFLDS00019">
    <property type="entry name" value="Glutathione_Transferase_(cytos"/>
    <property type="match status" value="1"/>
</dbReference>
<dbReference type="AlphaFoldDB" id="A0A0F7SNL1"/>
<dbReference type="GO" id="GO:0005737">
    <property type="term" value="C:cytoplasm"/>
    <property type="evidence" value="ECO:0007669"/>
    <property type="project" value="TreeGrafter"/>
</dbReference>
<dbReference type="SUPFAM" id="SSF47616">
    <property type="entry name" value="GST C-terminal domain-like"/>
    <property type="match status" value="1"/>
</dbReference>
<keyword evidence="3" id="KW-0808">Transferase</keyword>
<protein>
    <submittedName>
        <fullName evidence="3">Glutathione S-transferase</fullName>
    </submittedName>
</protein>
<proteinExistence type="predicted"/>
<dbReference type="Gene3D" id="1.20.1050.10">
    <property type="match status" value="1"/>
</dbReference>
<dbReference type="InterPro" id="IPR040079">
    <property type="entry name" value="Glutathione_S-Trfase"/>
</dbReference>
<dbReference type="Gene3D" id="3.40.30.10">
    <property type="entry name" value="Glutaredoxin"/>
    <property type="match status" value="1"/>
</dbReference>
<dbReference type="InterPro" id="IPR036249">
    <property type="entry name" value="Thioredoxin-like_sf"/>
</dbReference>
<dbReference type="GO" id="GO:0016740">
    <property type="term" value="F:transferase activity"/>
    <property type="evidence" value="ECO:0007669"/>
    <property type="project" value="UniProtKB-KW"/>
</dbReference>
<name>A0A0F7SNL1_PHARH</name>
<dbReference type="InterPro" id="IPR036282">
    <property type="entry name" value="Glutathione-S-Trfase_C_sf"/>
</dbReference>
<sequence length="247" mass="28158">MLSAIKDMNIGLLYMFPDPSVESHLVLATAAFAGLTLKRVIIQCGEEKEEKYLKKFPSGKVPAFEQDGFFLTGGTTIAYYLARLAPECGLIPSDMQDAALVDQWISFAEHELDMKIDDLGNEQAEIPMFYVLHLMERGQGAISRLSEHFVMRFYVLGEQLTLADIVITSVLTYGLHKPEKYGIGQYHQRMVEHPKLAPVFSENSLRPNLAAYDRARAIEYPEDDDEWEDKSQSESESLYQHTWRWAI</sequence>
<feature type="domain" description="GST N-terminal" evidence="1">
    <location>
        <begin position="8"/>
        <end position="89"/>
    </location>
</feature>
<dbReference type="InterPro" id="IPR010987">
    <property type="entry name" value="Glutathione-S-Trfase_C-like"/>
</dbReference>
<evidence type="ECO:0000259" key="1">
    <source>
        <dbReference type="PROSITE" id="PS50404"/>
    </source>
</evidence>
<dbReference type="Pfam" id="PF02798">
    <property type="entry name" value="GST_N"/>
    <property type="match status" value="1"/>
</dbReference>
<reference evidence="3" key="1">
    <citation type="submission" date="2014-08" db="EMBL/GenBank/DDBJ databases">
        <authorList>
            <person name="Sharma Rahul"/>
            <person name="Thines Marco"/>
        </authorList>
    </citation>
    <scope>NUCLEOTIDE SEQUENCE</scope>
</reference>
<evidence type="ECO:0000313" key="3">
    <source>
        <dbReference type="EMBL" id="CED83622.1"/>
    </source>
</evidence>
<dbReference type="SUPFAM" id="SSF52833">
    <property type="entry name" value="Thioredoxin-like"/>
    <property type="match status" value="1"/>
</dbReference>
<evidence type="ECO:0000259" key="2">
    <source>
        <dbReference type="PROSITE" id="PS50405"/>
    </source>
</evidence>
<organism evidence="3">
    <name type="scientific">Phaffia rhodozyma</name>
    <name type="common">Yeast</name>
    <name type="synonym">Xanthophyllomyces dendrorhous</name>
    <dbReference type="NCBI Taxonomy" id="264483"/>
    <lineage>
        <taxon>Eukaryota</taxon>
        <taxon>Fungi</taxon>
        <taxon>Dikarya</taxon>
        <taxon>Basidiomycota</taxon>
        <taxon>Agaricomycotina</taxon>
        <taxon>Tremellomycetes</taxon>
        <taxon>Cystofilobasidiales</taxon>
        <taxon>Mrakiaceae</taxon>
        <taxon>Phaffia</taxon>
    </lineage>
</organism>
<dbReference type="PROSITE" id="PS50404">
    <property type="entry name" value="GST_NTER"/>
    <property type="match status" value="1"/>
</dbReference>
<accession>A0A0F7SNL1</accession>